<dbReference type="PROSITE" id="PS51257">
    <property type="entry name" value="PROKAR_LIPOPROTEIN"/>
    <property type="match status" value="1"/>
</dbReference>
<organism evidence="1 2">
    <name type="scientific">Spirosoma endophyticum</name>
    <dbReference type="NCBI Taxonomy" id="662367"/>
    <lineage>
        <taxon>Bacteria</taxon>
        <taxon>Pseudomonadati</taxon>
        <taxon>Bacteroidota</taxon>
        <taxon>Cytophagia</taxon>
        <taxon>Cytophagales</taxon>
        <taxon>Cytophagaceae</taxon>
        <taxon>Spirosoma</taxon>
    </lineage>
</organism>
<dbReference type="AlphaFoldDB" id="A0A1I2GV49"/>
<dbReference type="EMBL" id="FOLQ01000035">
    <property type="protein sequence ID" value="SFF20949.1"/>
    <property type="molecule type" value="Genomic_DNA"/>
</dbReference>
<gene>
    <name evidence="1" type="ORF">SAMN05216167_13530</name>
</gene>
<protein>
    <recommendedName>
        <fullName evidence="3">Lipocalin-like domain-containing protein</fullName>
    </recommendedName>
</protein>
<accession>A0A1I2GV49</accession>
<dbReference type="Proteomes" id="UP000198598">
    <property type="component" value="Unassembled WGS sequence"/>
</dbReference>
<dbReference type="RefSeq" id="WP_093834565.1">
    <property type="nucleotide sequence ID" value="NZ_FOLQ01000035.1"/>
</dbReference>
<dbReference type="OrthoDB" id="960804at2"/>
<keyword evidence="2" id="KW-1185">Reference proteome</keyword>
<proteinExistence type="predicted"/>
<evidence type="ECO:0000313" key="1">
    <source>
        <dbReference type="EMBL" id="SFF20949.1"/>
    </source>
</evidence>
<evidence type="ECO:0008006" key="3">
    <source>
        <dbReference type="Google" id="ProtNLM"/>
    </source>
</evidence>
<name>A0A1I2GV49_9BACT</name>
<reference evidence="1 2" key="1">
    <citation type="submission" date="2016-10" db="EMBL/GenBank/DDBJ databases">
        <authorList>
            <person name="de Groot N.N."/>
        </authorList>
    </citation>
    <scope>NUCLEOTIDE SEQUENCE [LARGE SCALE GENOMIC DNA]</scope>
    <source>
        <strain evidence="1 2">DSM 26130</strain>
    </source>
</reference>
<sequence length="124" mass="14398">MRKVAWILLLIMAGCHDKQSLSVEPNQLIGTWNAPSSSGKTYSRWTFEKEYMNRVEDSLKVCQLAQSQPYRYWIEKDILVIRYAGITNGLIPIQDERFPIVSISQTNFTIAMPDSQHREFEKCP</sequence>
<evidence type="ECO:0000313" key="2">
    <source>
        <dbReference type="Proteomes" id="UP000198598"/>
    </source>
</evidence>